<comment type="subcellular location">
    <subcellularLocation>
        <location evidence="6">Plastid</location>
        <location evidence="6">Chloroplast</location>
    </subcellularLocation>
</comment>
<keyword evidence="2 6" id="KW-0819">tRNA processing</keyword>
<evidence type="ECO:0000256" key="6">
    <source>
        <dbReference type="HAMAP-Rule" id="MF_01161"/>
    </source>
</evidence>
<evidence type="ECO:0000256" key="4">
    <source>
        <dbReference type="ARBA" id="ARBA00022840"/>
    </source>
</evidence>
<dbReference type="InterPro" id="IPR014729">
    <property type="entry name" value="Rossmann-like_a/b/a_fold"/>
</dbReference>
<dbReference type="EC" id="6.3.4.19" evidence="6"/>
<protein>
    <recommendedName>
        <fullName evidence="6">tRNA(Ile)-lysidine synthase, chloroplastic</fullName>
        <ecNumber evidence="6">6.3.4.19</ecNumber>
    </recommendedName>
    <alternativeName>
        <fullName evidence="6">tRNA(Ile)-2-lysyl-cytidine synthase</fullName>
    </alternativeName>
    <alternativeName>
        <fullName evidence="6">tRNA(Ile)-lysidine synthetase</fullName>
    </alternativeName>
</protein>
<dbReference type="EMBL" id="KY407657">
    <property type="protein sequence ID" value="ARK14535.1"/>
    <property type="molecule type" value="Genomic_DNA"/>
</dbReference>
<dbReference type="InterPro" id="IPR012094">
    <property type="entry name" value="tRNA_Ile_lys_synt"/>
</dbReference>
<dbReference type="RefSeq" id="YP_009367544.1">
    <property type="nucleotide sequence ID" value="NC_034710.1"/>
</dbReference>
<organism evidence="9">
    <name type="scientific">Sykidion marinum</name>
    <name type="common">Green alga</name>
    <name type="synonym">Pseudoneochloris marina</name>
    <dbReference type="NCBI Taxonomy" id="44573"/>
    <lineage>
        <taxon>Eukaryota</taxon>
        <taxon>Viridiplantae</taxon>
        <taxon>Chlorophyta</taxon>
        <taxon>core chlorophytes</taxon>
        <taxon>Ulvophyceae</taxon>
        <taxon>Sykidiales</taxon>
        <taxon>Sykidiacaeae</taxon>
        <taxon>Sykidion</taxon>
    </lineage>
</organism>
<keyword evidence="3 6" id="KW-0547">Nucleotide-binding</keyword>
<feature type="domain" description="tRNA(Ile)-lysidine/2-thiocytidine synthase N-terminal" evidence="8">
    <location>
        <begin position="30"/>
        <end position="163"/>
    </location>
</feature>
<feature type="domain" description="tRNA(Ile)-lysidine/2-thiocytidine synthase N-terminal" evidence="8">
    <location>
        <begin position="538"/>
        <end position="584"/>
    </location>
</feature>
<evidence type="ECO:0000256" key="1">
    <source>
        <dbReference type="ARBA" id="ARBA00022598"/>
    </source>
</evidence>
<dbReference type="HAMAP" id="MF_01161">
    <property type="entry name" value="tRNA_Ile_lys_synt"/>
    <property type="match status" value="1"/>
</dbReference>
<name>A0A1W6EGM7_SYKMA</name>
<evidence type="ECO:0000256" key="2">
    <source>
        <dbReference type="ARBA" id="ARBA00022694"/>
    </source>
</evidence>
<dbReference type="GO" id="GO:0032267">
    <property type="term" value="F:tRNA(Ile)-lysidine synthase activity"/>
    <property type="evidence" value="ECO:0007669"/>
    <property type="project" value="UniProtKB-EC"/>
</dbReference>
<keyword evidence="7" id="KW-1133">Transmembrane helix</keyword>
<dbReference type="GO" id="GO:0005524">
    <property type="term" value="F:ATP binding"/>
    <property type="evidence" value="ECO:0007669"/>
    <property type="project" value="UniProtKB-UniRule"/>
</dbReference>
<reference evidence="9" key="1">
    <citation type="journal article" date="2017" name="Sci. Rep.">
        <title>Divergent copies of the large inverted repeat in the chloroplast genomes of ulvophycean green algae.</title>
        <authorList>
            <person name="Turmel M."/>
            <person name="Otis C."/>
            <person name="Lemieux C."/>
        </authorList>
    </citation>
    <scope>NUCLEOTIDE SEQUENCE</scope>
</reference>
<dbReference type="InterPro" id="IPR011063">
    <property type="entry name" value="TilS/TtcA_N"/>
</dbReference>
<comment type="function">
    <text evidence="6">Ligates lysine onto the cytidine present at position 34 of the AUA codon-specific tRNA(Ile) that contains the anticodon CAU, in an ATP-dependent manner. Cytidine is converted to lysidine, thus changing the amino acid specificity of the tRNA from methionine to isoleucine.</text>
</comment>
<evidence type="ECO:0000256" key="7">
    <source>
        <dbReference type="SAM" id="Phobius"/>
    </source>
</evidence>
<keyword evidence="7" id="KW-0472">Membrane</keyword>
<dbReference type="PANTHER" id="PTHR43033">
    <property type="entry name" value="TRNA(ILE)-LYSIDINE SYNTHASE-RELATED"/>
    <property type="match status" value="1"/>
</dbReference>
<evidence type="ECO:0000259" key="8">
    <source>
        <dbReference type="Pfam" id="PF01171"/>
    </source>
</evidence>
<gene>
    <name evidence="6 9" type="primary">tilS</name>
</gene>
<keyword evidence="9" id="KW-0150">Chloroplast</keyword>
<dbReference type="GO" id="GO:0006400">
    <property type="term" value="P:tRNA modification"/>
    <property type="evidence" value="ECO:0007669"/>
    <property type="project" value="UniProtKB-UniRule"/>
</dbReference>
<dbReference type="SUPFAM" id="SSF52402">
    <property type="entry name" value="Adenine nucleotide alpha hydrolases-like"/>
    <property type="match status" value="2"/>
</dbReference>
<dbReference type="NCBIfam" id="TIGR02432">
    <property type="entry name" value="lysidine_TilS_N"/>
    <property type="match status" value="1"/>
</dbReference>
<dbReference type="GeneID" id="32884211"/>
<dbReference type="CDD" id="cd01992">
    <property type="entry name" value="TilS_N"/>
    <property type="match status" value="1"/>
</dbReference>
<evidence type="ECO:0000313" key="9">
    <source>
        <dbReference type="EMBL" id="ARK14535.1"/>
    </source>
</evidence>
<keyword evidence="9" id="KW-0934">Plastid</keyword>
<dbReference type="InterPro" id="IPR012795">
    <property type="entry name" value="tRNA_Ile_lys_synt_N"/>
</dbReference>
<feature type="binding site" evidence="6">
    <location>
        <begin position="36"/>
        <end position="41"/>
    </location>
    <ligand>
        <name>ATP</name>
        <dbReference type="ChEBI" id="CHEBI:30616"/>
    </ligand>
</feature>
<comment type="domain">
    <text evidence="6">The N-terminal region contains the highly conserved SGGXDS motif, predicted to be a P-loop motif involved in ATP binding.</text>
</comment>
<geneLocation type="chloroplast" evidence="9"/>
<comment type="catalytic activity">
    <reaction evidence="5 6">
        <text>cytidine(34) in tRNA(Ile2) + L-lysine + ATP = lysidine(34) in tRNA(Ile2) + AMP + diphosphate + H(+)</text>
        <dbReference type="Rhea" id="RHEA:43744"/>
        <dbReference type="Rhea" id="RHEA-COMP:10625"/>
        <dbReference type="Rhea" id="RHEA-COMP:10670"/>
        <dbReference type="ChEBI" id="CHEBI:15378"/>
        <dbReference type="ChEBI" id="CHEBI:30616"/>
        <dbReference type="ChEBI" id="CHEBI:32551"/>
        <dbReference type="ChEBI" id="CHEBI:33019"/>
        <dbReference type="ChEBI" id="CHEBI:82748"/>
        <dbReference type="ChEBI" id="CHEBI:83665"/>
        <dbReference type="ChEBI" id="CHEBI:456215"/>
        <dbReference type="EC" id="6.3.4.19"/>
    </reaction>
</comment>
<comment type="similarity">
    <text evidence="6">Belongs to the tRNA(Ile)-lysidine synthase family.</text>
</comment>
<feature type="transmembrane region" description="Helical" evidence="7">
    <location>
        <begin position="248"/>
        <end position="271"/>
    </location>
</feature>
<dbReference type="AlphaFoldDB" id="A0A1W6EGM7"/>
<proteinExistence type="inferred from homology"/>
<keyword evidence="1 6" id="KW-0436">Ligase</keyword>
<dbReference type="GO" id="GO:0009507">
    <property type="term" value="C:chloroplast"/>
    <property type="evidence" value="ECO:0007669"/>
    <property type="project" value="UniProtKB-SubCell"/>
</dbReference>
<evidence type="ECO:0000256" key="3">
    <source>
        <dbReference type="ARBA" id="ARBA00022741"/>
    </source>
</evidence>
<keyword evidence="4 6" id="KW-0067">ATP-binding</keyword>
<keyword evidence="7" id="KW-0812">Transmembrane</keyword>
<sequence length="630" mass="74844">MALKNLDCLKLINYIENSSEFQSYILPCKKILIAYSGGQDSSSLLAIFYILSQKWKFELGVVYCDHGWSESSVQLEQVFENIVYYRLPFYVVQTEPRIAQKPENQARQWRYAILKKILDWGKYDLILTGHTLTDKVETVIFNLCRGCGLKGISSLKEFKTFSSLTKPSFSIQTQTFLLSDLNCSDTSTFLIFLKSNKQFKVYLKPKAYFISPKHCFFIFCKYEKQKVKKQHQINFKIQWINKKKFKKFFILFFPFIFHCFSIKSIFLTNLFKDNQSYQSYFKPSSQSSQFEFQKNSNFKREINGTNKIKNKLNIPNKNKQVNLNSGSYLFYLYRKKCQIRNQLFFFSQQLTPFHSLQTNKALFNHRFSSKLKNEQNNFFVFKQNKKPNYETVITFFNPSIGLIANHSDKNFEQPQKFFDQKRFTSLFSYKENFFCLSNFLKKQRFTIIEKKQIQKKSIHTTSLTLNSVNRKDKNQFKALIQKKQKEKLKTIELLLLLKKLSEKNLNTKFSISNTKIFENQKLEQNPLNLPDLNQTFVKNQYAIYRPLLKINRSILFEFSQKLELQIIIDESNNDLRLTRNFIRNKIIPLLKIINPKVEENIYKFSQIVSFYNEQAVEIQCPDDVLDVFKP</sequence>
<dbReference type="Pfam" id="PF01171">
    <property type="entry name" value="ATP_bind_3"/>
    <property type="match status" value="2"/>
</dbReference>
<dbReference type="PANTHER" id="PTHR43033:SF1">
    <property type="entry name" value="TRNA(ILE)-LYSIDINE SYNTHASE-RELATED"/>
    <property type="match status" value="1"/>
</dbReference>
<evidence type="ECO:0000256" key="5">
    <source>
        <dbReference type="ARBA" id="ARBA00048539"/>
    </source>
</evidence>
<dbReference type="Gene3D" id="3.40.50.620">
    <property type="entry name" value="HUPs"/>
    <property type="match status" value="2"/>
</dbReference>
<accession>A0A1W6EGM7</accession>